<dbReference type="Proteomes" id="UP001310386">
    <property type="component" value="Unassembled WGS sequence"/>
</dbReference>
<accession>A0ABU5ZEL8</accession>
<feature type="non-terminal residue" evidence="1">
    <location>
        <position position="91"/>
    </location>
</feature>
<comment type="caution">
    <text evidence="1">The sequence shown here is derived from an EMBL/GenBank/DDBJ whole genome shotgun (WGS) entry which is preliminary data.</text>
</comment>
<keyword evidence="2" id="KW-1185">Reference proteome</keyword>
<evidence type="ECO:0000313" key="1">
    <source>
        <dbReference type="EMBL" id="MEB3100939.1"/>
    </source>
</evidence>
<organism evidence="1 2">
    <name type="scientific">Ferviditalea candida</name>
    <dbReference type="NCBI Taxonomy" id="3108399"/>
    <lineage>
        <taxon>Bacteria</taxon>
        <taxon>Bacillati</taxon>
        <taxon>Bacillota</taxon>
        <taxon>Bacilli</taxon>
        <taxon>Bacillales</taxon>
        <taxon>Paenibacillaceae</taxon>
        <taxon>Ferviditalea</taxon>
    </lineage>
</organism>
<protein>
    <submittedName>
        <fullName evidence="1">IS4 family transposase</fullName>
    </submittedName>
</protein>
<sequence length="91" mass="10640">MLHHNSLSEKSMERFSTLFTTLKIGQLLRQSGIRKSFGLSALAVFQIVFSLVFHHRNWFRLLESDRGASLPGKDVVYRFLNHSGFAWRRFL</sequence>
<proteinExistence type="predicted"/>
<dbReference type="EMBL" id="JAYJLD010000004">
    <property type="protein sequence ID" value="MEB3100939.1"/>
    <property type="molecule type" value="Genomic_DNA"/>
</dbReference>
<gene>
    <name evidence="1" type="ORF">VF724_04610</name>
</gene>
<evidence type="ECO:0000313" key="2">
    <source>
        <dbReference type="Proteomes" id="UP001310386"/>
    </source>
</evidence>
<reference evidence="1" key="1">
    <citation type="submission" date="2023-12" db="EMBL/GenBank/DDBJ databases">
        <title>Fervidustalea candida gen. nov., sp. nov., a novel member of the family Paenibacillaceae isolated from a geothermal area.</title>
        <authorList>
            <person name="Li W.-J."/>
            <person name="Jiao J.-Y."/>
            <person name="Chen Y."/>
        </authorList>
    </citation>
    <scope>NUCLEOTIDE SEQUENCE</scope>
    <source>
        <strain evidence="1">SYSU GA230002</strain>
    </source>
</reference>
<name>A0ABU5ZEL8_9BACL</name>